<organism evidence="1 2">
    <name type="scientific">Melanomma pulvis-pyrius CBS 109.77</name>
    <dbReference type="NCBI Taxonomy" id="1314802"/>
    <lineage>
        <taxon>Eukaryota</taxon>
        <taxon>Fungi</taxon>
        <taxon>Dikarya</taxon>
        <taxon>Ascomycota</taxon>
        <taxon>Pezizomycotina</taxon>
        <taxon>Dothideomycetes</taxon>
        <taxon>Pleosporomycetidae</taxon>
        <taxon>Pleosporales</taxon>
        <taxon>Melanommataceae</taxon>
        <taxon>Melanomma</taxon>
    </lineage>
</organism>
<name>A0A6A6XHP8_9PLEO</name>
<protein>
    <submittedName>
        <fullName evidence="1">Uncharacterized protein</fullName>
    </submittedName>
</protein>
<sequence>MINDSFGDPNDWSMGKLHKLFVGGQRTKFSLIQEDELPLLNAPYKTWASAPYDQLGHSIMDKASGEFFHNGHAIIPQFPARLHTLKVRLWTGMVPMSGGRWREKKLDDPKNIEQFRGLIQDIFKVFEYLNLDQVQEPMRHGFNWLSKEYGVFESAVNLRREQKGIPERMNITAMWAEYFQAVVTNMSNRAHRWVIERADEIQIEAKTQYETVLSTTGNDVEAIKAAGQTFYRHAHFLNDVVKRADVLLNLPMQGYEGHNVATTEVQDLSLTVREDAYNKLVDAESTGNSEILKRLEIGNQSMQDMNALLKYFDESRKNIVTARKWFRGEAGKLGDEHWITILKSRINYTLRRGGDPEQQKWGFVCYRLTYKQSPEEWAQIKEKIEDETARSGQWVQGADDVRNARWLQWIDGQELGIAEGDIQAAKRHFSNFVSTTSFMPHMWKQDFLVVDQHSYFSYKQPFSESVPPGDNGGHVRLVDTIDYNPEMIRATSPGFTGDLKILTSLVFDEVYPLLASYSQRPRELWPLARLHPRQVYVGPTVAIQERQWEMIRQEMATMMPAFYDFLRKKKEPGKGDGA</sequence>
<dbReference type="EMBL" id="MU001848">
    <property type="protein sequence ID" value="KAF2795788.1"/>
    <property type="molecule type" value="Genomic_DNA"/>
</dbReference>
<dbReference type="AlphaFoldDB" id="A0A6A6XHP8"/>
<proteinExistence type="predicted"/>
<gene>
    <name evidence="1" type="ORF">K505DRAFT_272672</name>
</gene>
<evidence type="ECO:0000313" key="2">
    <source>
        <dbReference type="Proteomes" id="UP000799757"/>
    </source>
</evidence>
<keyword evidence="2" id="KW-1185">Reference proteome</keyword>
<reference evidence="1" key="1">
    <citation type="journal article" date="2020" name="Stud. Mycol.">
        <title>101 Dothideomycetes genomes: a test case for predicting lifestyles and emergence of pathogens.</title>
        <authorList>
            <person name="Haridas S."/>
            <person name="Albert R."/>
            <person name="Binder M."/>
            <person name="Bloem J."/>
            <person name="Labutti K."/>
            <person name="Salamov A."/>
            <person name="Andreopoulos B."/>
            <person name="Baker S."/>
            <person name="Barry K."/>
            <person name="Bills G."/>
            <person name="Bluhm B."/>
            <person name="Cannon C."/>
            <person name="Castanera R."/>
            <person name="Culley D."/>
            <person name="Daum C."/>
            <person name="Ezra D."/>
            <person name="Gonzalez J."/>
            <person name="Henrissat B."/>
            <person name="Kuo A."/>
            <person name="Liang C."/>
            <person name="Lipzen A."/>
            <person name="Lutzoni F."/>
            <person name="Magnuson J."/>
            <person name="Mondo S."/>
            <person name="Nolan M."/>
            <person name="Ohm R."/>
            <person name="Pangilinan J."/>
            <person name="Park H.-J."/>
            <person name="Ramirez L."/>
            <person name="Alfaro M."/>
            <person name="Sun H."/>
            <person name="Tritt A."/>
            <person name="Yoshinaga Y."/>
            <person name="Zwiers L.-H."/>
            <person name="Turgeon B."/>
            <person name="Goodwin S."/>
            <person name="Spatafora J."/>
            <person name="Crous P."/>
            <person name="Grigoriev I."/>
        </authorList>
    </citation>
    <scope>NUCLEOTIDE SEQUENCE</scope>
    <source>
        <strain evidence="1">CBS 109.77</strain>
    </source>
</reference>
<dbReference type="OrthoDB" id="3437405at2759"/>
<dbReference type="Proteomes" id="UP000799757">
    <property type="component" value="Unassembled WGS sequence"/>
</dbReference>
<evidence type="ECO:0000313" key="1">
    <source>
        <dbReference type="EMBL" id="KAF2795788.1"/>
    </source>
</evidence>
<accession>A0A6A6XHP8</accession>